<feature type="transmembrane region" description="Helical" evidence="5">
    <location>
        <begin position="451"/>
        <end position="474"/>
    </location>
</feature>
<dbReference type="InterPro" id="IPR005828">
    <property type="entry name" value="MFS_sugar_transport-like"/>
</dbReference>
<reference evidence="8" key="3">
    <citation type="submission" date="2015-06" db="UniProtKB">
        <authorList>
            <consortium name="EnsemblMetazoa"/>
        </authorList>
    </citation>
    <scope>IDENTIFICATION</scope>
</reference>
<dbReference type="PANTHER" id="PTHR24064">
    <property type="entry name" value="SOLUTE CARRIER FAMILY 22 MEMBER"/>
    <property type="match status" value="1"/>
</dbReference>
<organism evidence="7">
    <name type="scientific">Capitella teleta</name>
    <name type="common">Polychaete worm</name>
    <dbReference type="NCBI Taxonomy" id="283909"/>
    <lineage>
        <taxon>Eukaryota</taxon>
        <taxon>Metazoa</taxon>
        <taxon>Spiralia</taxon>
        <taxon>Lophotrochozoa</taxon>
        <taxon>Annelida</taxon>
        <taxon>Polychaeta</taxon>
        <taxon>Sedentaria</taxon>
        <taxon>Scolecida</taxon>
        <taxon>Capitellidae</taxon>
        <taxon>Capitella</taxon>
    </lineage>
</organism>
<feature type="transmembrane region" description="Helical" evidence="5">
    <location>
        <begin position="155"/>
        <end position="172"/>
    </location>
</feature>
<gene>
    <name evidence="7" type="ORF">CAPTEDRAFT_216075</name>
</gene>
<keyword evidence="2 5" id="KW-0812">Transmembrane</keyword>
<name>R7TRJ8_CAPTE</name>
<evidence type="ECO:0000256" key="5">
    <source>
        <dbReference type="SAM" id="Phobius"/>
    </source>
</evidence>
<keyword evidence="3 5" id="KW-1133">Transmembrane helix</keyword>
<evidence type="ECO:0000313" key="9">
    <source>
        <dbReference type="Proteomes" id="UP000014760"/>
    </source>
</evidence>
<feature type="transmembrane region" description="Helical" evidence="5">
    <location>
        <begin position="480"/>
        <end position="500"/>
    </location>
</feature>
<sequence length="574" mass="64158">MGLVEALDEAGGFGPYHYIHFVFITLSYTTASLWHQLAMLFQGYYNEHHCRIPENSTLEDWIPVTLDLGDGKFEYSQCEIYTDSIFQNSTIACPNGWTYDTAYYEDVDDTIVKEWDLVCDRSNYVELQIVYHTIGVALGAFLCSPLGDHFGRKKVLVGSQFFLVIFGVATAFSPSYEWFCALSVIRGALQGGVFTEGMILSVEICPNDLYPLLLPLFGIFTSLTQASMGFMAYLLRDWRNLQLAISLIPTLHLIYYWWCPESIHWLADKGYHEKVLSQLQTIARRNGGKLNEKVYYTQDTKKPEIESPGQWEEFKEFIKKPKLMLYLFCLCYVSFAAKCVYFGLHYMQGSLAGNLYANVAINSAVGIPGYLVSIPLMYHFGRRSILTLFTCLVGIHMSVVAIALSQTDQTEINTGLIATGFALSSKIWICGQSAVFAIMQPELAPTRIRSTISGISNGFGMIGTMVAPFIAITLNRIQEWLPGLVLAVVSFVCVVLILSLPETIGRGLPASSKEIYGYPRSLNNTEKATLKKNRSESSLFKKSPSQVDVTFSGGIQNEAISTDAEIYIVDSTHL</sequence>
<dbReference type="GO" id="GO:0022857">
    <property type="term" value="F:transmembrane transporter activity"/>
    <property type="evidence" value="ECO:0007669"/>
    <property type="project" value="InterPro"/>
</dbReference>
<dbReference type="PROSITE" id="PS50850">
    <property type="entry name" value="MFS"/>
    <property type="match status" value="1"/>
</dbReference>
<dbReference type="GO" id="GO:0016020">
    <property type="term" value="C:membrane"/>
    <property type="evidence" value="ECO:0007669"/>
    <property type="project" value="UniProtKB-SubCell"/>
</dbReference>
<evidence type="ECO:0000313" key="7">
    <source>
        <dbReference type="EMBL" id="ELT96538.1"/>
    </source>
</evidence>
<proteinExistence type="predicted"/>
<dbReference type="HOGENOM" id="CLU_001265_33_5_1"/>
<protein>
    <recommendedName>
        <fullName evidence="6">Major facilitator superfamily (MFS) profile domain-containing protein</fullName>
    </recommendedName>
</protein>
<dbReference type="AlphaFoldDB" id="R7TRJ8"/>
<evidence type="ECO:0000256" key="2">
    <source>
        <dbReference type="ARBA" id="ARBA00022692"/>
    </source>
</evidence>
<feature type="transmembrane region" description="Helical" evidence="5">
    <location>
        <begin position="356"/>
        <end position="378"/>
    </location>
</feature>
<dbReference type="EnsemblMetazoa" id="CapteT216075">
    <property type="protein sequence ID" value="CapteP216075"/>
    <property type="gene ID" value="CapteG216075"/>
</dbReference>
<evidence type="ECO:0000256" key="3">
    <source>
        <dbReference type="ARBA" id="ARBA00022989"/>
    </source>
</evidence>
<dbReference type="Gene3D" id="1.20.1250.20">
    <property type="entry name" value="MFS general substrate transporter like domains"/>
    <property type="match status" value="1"/>
</dbReference>
<keyword evidence="9" id="KW-1185">Reference proteome</keyword>
<feature type="transmembrane region" description="Helical" evidence="5">
    <location>
        <begin position="416"/>
        <end position="439"/>
    </location>
</feature>
<accession>R7TRJ8</accession>
<dbReference type="EMBL" id="AMQN01002281">
    <property type="status" value="NOT_ANNOTATED_CDS"/>
    <property type="molecule type" value="Genomic_DNA"/>
</dbReference>
<feature type="domain" description="Major facilitator superfamily (MFS) profile" evidence="6">
    <location>
        <begin position="84"/>
        <end position="505"/>
    </location>
</feature>
<dbReference type="Pfam" id="PF00083">
    <property type="entry name" value="Sugar_tr"/>
    <property type="match status" value="1"/>
</dbReference>
<dbReference type="OMA" id="CQQSSHH"/>
<dbReference type="Proteomes" id="UP000014760">
    <property type="component" value="Unassembled WGS sequence"/>
</dbReference>
<evidence type="ECO:0000256" key="1">
    <source>
        <dbReference type="ARBA" id="ARBA00004141"/>
    </source>
</evidence>
<evidence type="ECO:0000313" key="8">
    <source>
        <dbReference type="EnsemblMetazoa" id="CapteP216075"/>
    </source>
</evidence>
<dbReference type="OrthoDB" id="10021984at2759"/>
<dbReference type="InterPro" id="IPR020846">
    <property type="entry name" value="MFS_dom"/>
</dbReference>
<feature type="transmembrane region" description="Helical" evidence="5">
    <location>
        <begin position="385"/>
        <end position="404"/>
    </location>
</feature>
<feature type="transmembrane region" description="Helical" evidence="5">
    <location>
        <begin position="323"/>
        <end position="344"/>
    </location>
</feature>
<reference evidence="7 9" key="2">
    <citation type="journal article" date="2013" name="Nature">
        <title>Insights into bilaterian evolution from three spiralian genomes.</title>
        <authorList>
            <person name="Simakov O."/>
            <person name="Marletaz F."/>
            <person name="Cho S.J."/>
            <person name="Edsinger-Gonzales E."/>
            <person name="Havlak P."/>
            <person name="Hellsten U."/>
            <person name="Kuo D.H."/>
            <person name="Larsson T."/>
            <person name="Lv J."/>
            <person name="Arendt D."/>
            <person name="Savage R."/>
            <person name="Osoegawa K."/>
            <person name="de Jong P."/>
            <person name="Grimwood J."/>
            <person name="Chapman J.A."/>
            <person name="Shapiro H."/>
            <person name="Aerts A."/>
            <person name="Otillar R.P."/>
            <person name="Terry A.Y."/>
            <person name="Boore J.L."/>
            <person name="Grigoriev I.V."/>
            <person name="Lindberg D.R."/>
            <person name="Seaver E.C."/>
            <person name="Weisblat D.A."/>
            <person name="Putnam N.H."/>
            <person name="Rokhsar D.S."/>
        </authorList>
    </citation>
    <scope>NUCLEOTIDE SEQUENCE</scope>
    <source>
        <strain evidence="7 9">I ESC-2004</strain>
    </source>
</reference>
<dbReference type="STRING" id="283909.R7TRJ8"/>
<dbReference type="SUPFAM" id="SSF103473">
    <property type="entry name" value="MFS general substrate transporter"/>
    <property type="match status" value="1"/>
</dbReference>
<evidence type="ECO:0000259" key="6">
    <source>
        <dbReference type="PROSITE" id="PS50850"/>
    </source>
</evidence>
<comment type="subcellular location">
    <subcellularLocation>
        <location evidence="1">Membrane</location>
        <topology evidence="1">Multi-pass membrane protein</topology>
    </subcellularLocation>
</comment>
<keyword evidence="4 5" id="KW-0472">Membrane</keyword>
<evidence type="ECO:0000256" key="4">
    <source>
        <dbReference type="ARBA" id="ARBA00023136"/>
    </source>
</evidence>
<dbReference type="InterPro" id="IPR036259">
    <property type="entry name" value="MFS_trans_sf"/>
</dbReference>
<reference evidence="9" key="1">
    <citation type="submission" date="2012-12" db="EMBL/GenBank/DDBJ databases">
        <authorList>
            <person name="Hellsten U."/>
            <person name="Grimwood J."/>
            <person name="Chapman J.A."/>
            <person name="Shapiro H."/>
            <person name="Aerts A."/>
            <person name="Otillar R.P."/>
            <person name="Terry A.Y."/>
            <person name="Boore J.L."/>
            <person name="Simakov O."/>
            <person name="Marletaz F."/>
            <person name="Cho S.-J."/>
            <person name="Edsinger-Gonzales E."/>
            <person name="Havlak P."/>
            <person name="Kuo D.-H."/>
            <person name="Larsson T."/>
            <person name="Lv J."/>
            <person name="Arendt D."/>
            <person name="Savage R."/>
            <person name="Osoegawa K."/>
            <person name="de Jong P."/>
            <person name="Lindberg D.R."/>
            <person name="Seaver E.C."/>
            <person name="Weisblat D.A."/>
            <person name="Putnam N.H."/>
            <person name="Grigoriev I.V."/>
            <person name="Rokhsar D.S."/>
        </authorList>
    </citation>
    <scope>NUCLEOTIDE SEQUENCE</scope>
    <source>
        <strain evidence="9">I ESC-2004</strain>
    </source>
</reference>
<dbReference type="EMBL" id="KB308810">
    <property type="protein sequence ID" value="ELT96538.1"/>
    <property type="molecule type" value="Genomic_DNA"/>
</dbReference>
<feature type="transmembrane region" description="Helical" evidence="5">
    <location>
        <begin position="212"/>
        <end position="235"/>
    </location>
</feature>